<keyword evidence="5 12" id="KW-0547">Nucleotide-binding</keyword>
<dbReference type="GO" id="GO:0005524">
    <property type="term" value="F:ATP binding"/>
    <property type="evidence" value="ECO:0007669"/>
    <property type="project" value="UniProtKB-UniRule"/>
</dbReference>
<comment type="catalytic activity">
    <reaction evidence="11">
        <text>Cu(2+)(in) + ATP + H2O = Cu(2+)(out) + ADP + phosphate + H(+)</text>
        <dbReference type="Rhea" id="RHEA:10376"/>
        <dbReference type="ChEBI" id="CHEBI:15377"/>
        <dbReference type="ChEBI" id="CHEBI:15378"/>
        <dbReference type="ChEBI" id="CHEBI:29036"/>
        <dbReference type="ChEBI" id="CHEBI:30616"/>
        <dbReference type="ChEBI" id="CHEBI:43474"/>
        <dbReference type="ChEBI" id="CHEBI:456216"/>
        <dbReference type="EC" id="7.2.2.9"/>
    </reaction>
</comment>
<dbReference type="InterPro" id="IPR023299">
    <property type="entry name" value="ATPase_P-typ_cyto_dom_N"/>
</dbReference>
<dbReference type="FunFam" id="3.30.70.100:FF:000005">
    <property type="entry name" value="Copper-exporting P-type ATPase A"/>
    <property type="match status" value="1"/>
</dbReference>
<dbReference type="GO" id="GO:0055070">
    <property type="term" value="P:copper ion homeostasis"/>
    <property type="evidence" value="ECO:0007669"/>
    <property type="project" value="TreeGrafter"/>
</dbReference>
<evidence type="ECO:0000256" key="12">
    <source>
        <dbReference type="RuleBase" id="RU362081"/>
    </source>
</evidence>
<dbReference type="SFLD" id="SFLDG00002">
    <property type="entry name" value="C1.7:_P-type_atpase_like"/>
    <property type="match status" value="1"/>
</dbReference>
<dbReference type="InterPro" id="IPR044492">
    <property type="entry name" value="P_typ_ATPase_HD_dom"/>
</dbReference>
<dbReference type="InterPro" id="IPR018303">
    <property type="entry name" value="ATPase_P-typ_P_site"/>
</dbReference>
<dbReference type="Gene3D" id="3.40.1110.10">
    <property type="entry name" value="Calcium-transporting ATPase, cytoplasmic domain N"/>
    <property type="match status" value="1"/>
</dbReference>
<dbReference type="CDD" id="cd02094">
    <property type="entry name" value="P-type_ATPase_Cu-like"/>
    <property type="match status" value="1"/>
</dbReference>
<evidence type="ECO:0000259" key="13">
    <source>
        <dbReference type="PROSITE" id="PS50846"/>
    </source>
</evidence>
<keyword evidence="8 12" id="KW-1133">Transmembrane helix</keyword>
<dbReference type="InterPro" id="IPR036163">
    <property type="entry name" value="HMA_dom_sf"/>
</dbReference>
<evidence type="ECO:0000256" key="7">
    <source>
        <dbReference type="ARBA" id="ARBA00022967"/>
    </source>
</evidence>
<feature type="transmembrane region" description="Helical" evidence="12">
    <location>
        <begin position="188"/>
        <end position="210"/>
    </location>
</feature>
<organism evidence="14 15">
    <name type="scientific">Desulfovibrio litoralis DSM 11393</name>
    <dbReference type="NCBI Taxonomy" id="1121455"/>
    <lineage>
        <taxon>Bacteria</taxon>
        <taxon>Pseudomonadati</taxon>
        <taxon>Thermodesulfobacteriota</taxon>
        <taxon>Desulfovibrionia</taxon>
        <taxon>Desulfovibrionales</taxon>
        <taxon>Desulfovibrionaceae</taxon>
        <taxon>Desulfovibrio</taxon>
    </lineage>
</organism>
<keyword evidence="3 12" id="KW-0812">Transmembrane</keyword>
<dbReference type="InterPro" id="IPR001757">
    <property type="entry name" value="P_typ_ATPase"/>
</dbReference>
<dbReference type="InterPro" id="IPR023214">
    <property type="entry name" value="HAD_sf"/>
</dbReference>
<feature type="transmembrane region" description="Helical" evidence="12">
    <location>
        <begin position="113"/>
        <end position="131"/>
    </location>
</feature>
<dbReference type="InterPro" id="IPR036412">
    <property type="entry name" value="HAD-like_sf"/>
</dbReference>
<dbReference type="InterPro" id="IPR008250">
    <property type="entry name" value="ATPase_P-typ_transduc_dom_A_sf"/>
</dbReference>
<feature type="transmembrane region" description="Helical" evidence="12">
    <location>
        <begin position="424"/>
        <end position="445"/>
    </location>
</feature>
<dbReference type="SUPFAM" id="SSF56784">
    <property type="entry name" value="HAD-like"/>
    <property type="match status" value="1"/>
</dbReference>
<dbReference type="OrthoDB" id="9763278at2"/>
<dbReference type="InterPro" id="IPR017969">
    <property type="entry name" value="Heavy-metal-associated_CS"/>
</dbReference>
<comment type="similarity">
    <text evidence="2 12">Belongs to the cation transport ATPase (P-type) (TC 3.A.3) family. Type IB subfamily.</text>
</comment>
<accession>A0A1M7RT61</accession>
<dbReference type="FunFam" id="2.70.150.10:FF:000002">
    <property type="entry name" value="Copper-transporting ATPase 1, putative"/>
    <property type="match status" value="1"/>
</dbReference>
<dbReference type="GO" id="GO:0012505">
    <property type="term" value="C:endomembrane system"/>
    <property type="evidence" value="ECO:0007669"/>
    <property type="project" value="UniProtKB-SubCell"/>
</dbReference>
<evidence type="ECO:0000313" key="14">
    <source>
        <dbReference type="EMBL" id="SHN49527.1"/>
    </source>
</evidence>
<evidence type="ECO:0000256" key="1">
    <source>
        <dbReference type="ARBA" id="ARBA00004127"/>
    </source>
</evidence>
<dbReference type="Pfam" id="PF00702">
    <property type="entry name" value="Hydrolase"/>
    <property type="match status" value="1"/>
</dbReference>
<evidence type="ECO:0000256" key="2">
    <source>
        <dbReference type="ARBA" id="ARBA00006024"/>
    </source>
</evidence>
<keyword evidence="12" id="KW-1003">Cell membrane</keyword>
<dbReference type="Gene3D" id="2.70.150.10">
    <property type="entry name" value="Calcium-transporting ATPase, cytoplasmic transduction domain A"/>
    <property type="match status" value="1"/>
</dbReference>
<dbReference type="PROSITE" id="PS00154">
    <property type="entry name" value="ATPASE_E1_E2"/>
    <property type="match status" value="1"/>
</dbReference>
<keyword evidence="7" id="KW-1278">Translocase</keyword>
<feature type="transmembrane region" description="Helical" evidence="12">
    <location>
        <begin position="151"/>
        <end position="167"/>
    </location>
</feature>
<dbReference type="SFLD" id="SFLDF00027">
    <property type="entry name" value="p-type_atpase"/>
    <property type="match status" value="1"/>
</dbReference>
<dbReference type="PANTHER" id="PTHR43520">
    <property type="entry name" value="ATP7, ISOFORM B"/>
    <property type="match status" value="1"/>
</dbReference>
<evidence type="ECO:0000256" key="9">
    <source>
        <dbReference type="ARBA" id="ARBA00023136"/>
    </source>
</evidence>
<dbReference type="AlphaFoldDB" id="A0A1M7RT61"/>
<evidence type="ECO:0000256" key="5">
    <source>
        <dbReference type="ARBA" id="ARBA00022741"/>
    </source>
</evidence>
<evidence type="ECO:0000256" key="3">
    <source>
        <dbReference type="ARBA" id="ARBA00022692"/>
    </source>
</evidence>
<dbReference type="InterPro" id="IPR059000">
    <property type="entry name" value="ATPase_P-type_domA"/>
</dbReference>
<gene>
    <name evidence="14" type="ORF">SAMN02745728_00143</name>
</gene>
<dbReference type="PROSITE" id="PS50846">
    <property type="entry name" value="HMA_2"/>
    <property type="match status" value="1"/>
</dbReference>
<keyword evidence="6 12" id="KW-0067">ATP-binding</keyword>
<dbReference type="InterPro" id="IPR006121">
    <property type="entry name" value="HMA_dom"/>
</dbReference>
<feature type="transmembrane region" description="Helical" evidence="12">
    <location>
        <begin position="770"/>
        <end position="793"/>
    </location>
</feature>
<dbReference type="PRINTS" id="PR00943">
    <property type="entry name" value="CUATPASE"/>
</dbReference>
<evidence type="ECO:0000256" key="10">
    <source>
        <dbReference type="ARBA" id="ARBA00038904"/>
    </source>
</evidence>
<dbReference type="EC" id="7.2.2.9" evidence="10"/>
<keyword evidence="9 12" id="KW-0472">Membrane</keyword>
<reference evidence="14 15" key="1">
    <citation type="submission" date="2016-12" db="EMBL/GenBank/DDBJ databases">
        <authorList>
            <person name="Song W.-J."/>
            <person name="Kurnit D.M."/>
        </authorList>
    </citation>
    <scope>NUCLEOTIDE SEQUENCE [LARGE SCALE GENOMIC DNA]</scope>
    <source>
        <strain evidence="14 15">DSM 11393</strain>
    </source>
</reference>
<dbReference type="InterPro" id="IPR023298">
    <property type="entry name" value="ATPase_P-typ_TM_dom_sf"/>
</dbReference>
<dbReference type="GO" id="GO:0005507">
    <property type="term" value="F:copper ion binding"/>
    <property type="evidence" value="ECO:0007669"/>
    <property type="project" value="TreeGrafter"/>
</dbReference>
<dbReference type="SFLD" id="SFLDS00003">
    <property type="entry name" value="Haloacid_Dehalogenase"/>
    <property type="match status" value="1"/>
</dbReference>
<sequence length="823" mass="88465">MQPQAQELIQTNKDNSTKIEHLTLKVNGMHCAACSARIERVLSNTNGVNKASVNLVSSQLSLSYVPEIISLESIFEKVASLGFSLELPAAEDDLLSNMKQRQKDETERLRKQALNLIPNLGLALPLLIISMGEMFGLNLPEFISSTHSPKMFAFIQFILCTPLLWLGRNFYISGFRQLFKASPNMDSLVALGTGAAYLYSLWFSFVVWFGQNTVELSATMALDGHHAAMNGAIGQLYYESAAVLLAMISLGKYLEARSTHKAGSAIEGLLNLAPETATRVSLEANEQEELVSVSALLVGDYILIRPGERVPVDGLVIKGQSSVDESMLTGESLPVFKEKGSNVVAGSLNKNGSFVMQAQKIGLNTSLARIARMVQDAQSSKPDLAKLADQISLYFVPTVMAIALLSGVFWFFYGDLALSLKHFVSVLVIACPCAMGLAVPTAVIVSSGRAAELGILVRNGAALERGAKVQTILMDKTGTLTEGKPKLKDIIILTDENNFDFSELKAVAQLYSLSLEELLVLACATLEASSEHPLADALIQAKTELYTQHNLIDSTFELNLIENSFNSVAGKGVEAELNIVSGAKNMTFHIACGNRLFIEELNQVKLTAKESDIMQAVATKGQTPLLLSINKILVAVLGIADSPREESKAVIQELKRLNIEVVMLTGDNQETAKAVCSELGIKQYHAGLLPGDKANIIHEFQEKGLVVAMIGDGVNDAPALAKANLGIAMGSAIDIAVDAGDLVLLKPGLVALPTALRLCSATVRNIKQNLFWAFAYNLLGIPVASGILSIWGGPTLSPMLAGTAMALSSVSVVTNALRLRYFK</sequence>
<dbReference type="PROSITE" id="PS01047">
    <property type="entry name" value="HMA_1"/>
    <property type="match status" value="1"/>
</dbReference>
<keyword evidence="15" id="KW-1185">Reference proteome</keyword>
<feature type="transmembrane region" description="Helical" evidence="12">
    <location>
        <begin position="391"/>
        <end position="412"/>
    </location>
</feature>
<dbReference type="NCBIfam" id="TIGR01525">
    <property type="entry name" value="ATPase-IB_hvy"/>
    <property type="match status" value="1"/>
</dbReference>
<dbReference type="CDD" id="cd00371">
    <property type="entry name" value="HMA"/>
    <property type="match status" value="1"/>
</dbReference>
<dbReference type="GO" id="GO:0016887">
    <property type="term" value="F:ATP hydrolysis activity"/>
    <property type="evidence" value="ECO:0007669"/>
    <property type="project" value="InterPro"/>
</dbReference>
<dbReference type="InterPro" id="IPR027256">
    <property type="entry name" value="P-typ_ATPase_IB"/>
</dbReference>
<dbReference type="GO" id="GO:0043682">
    <property type="term" value="F:P-type divalent copper transporter activity"/>
    <property type="evidence" value="ECO:0007669"/>
    <property type="project" value="UniProtKB-EC"/>
</dbReference>
<proteinExistence type="inferred from homology"/>
<dbReference type="SUPFAM" id="SSF81665">
    <property type="entry name" value="Calcium ATPase, transmembrane domain M"/>
    <property type="match status" value="1"/>
</dbReference>
<feature type="transmembrane region" description="Helical" evidence="12">
    <location>
        <begin position="799"/>
        <end position="817"/>
    </location>
</feature>
<evidence type="ECO:0000256" key="8">
    <source>
        <dbReference type="ARBA" id="ARBA00022989"/>
    </source>
</evidence>
<protein>
    <recommendedName>
        <fullName evidence="10">P-type Cu(2+) transporter</fullName>
        <ecNumber evidence="10">7.2.2.9</ecNumber>
    </recommendedName>
</protein>
<dbReference type="SUPFAM" id="SSF55008">
    <property type="entry name" value="HMA, heavy metal-associated domain"/>
    <property type="match status" value="1"/>
</dbReference>
<evidence type="ECO:0000256" key="11">
    <source>
        <dbReference type="ARBA" id="ARBA00047424"/>
    </source>
</evidence>
<feature type="transmembrane region" description="Helical" evidence="12">
    <location>
        <begin position="236"/>
        <end position="254"/>
    </location>
</feature>
<dbReference type="Pfam" id="PF00403">
    <property type="entry name" value="HMA"/>
    <property type="match status" value="1"/>
</dbReference>
<dbReference type="GO" id="GO:0005886">
    <property type="term" value="C:plasma membrane"/>
    <property type="evidence" value="ECO:0007669"/>
    <property type="project" value="UniProtKB-SubCell"/>
</dbReference>
<dbReference type="Pfam" id="PF00122">
    <property type="entry name" value="E1-E2_ATPase"/>
    <property type="match status" value="1"/>
</dbReference>
<dbReference type="Gene3D" id="3.30.70.100">
    <property type="match status" value="1"/>
</dbReference>
<feature type="domain" description="HMA" evidence="13">
    <location>
        <begin position="20"/>
        <end position="86"/>
    </location>
</feature>
<dbReference type="Gene3D" id="3.40.50.1000">
    <property type="entry name" value="HAD superfamily/HAD-like"/>
    <property type="match status" value="1"/>
</dbReference>
<keyword evidence="4 12" id="KW-0479">Metal-binding</keyword>
<dbReference type="SUPFAM" id="SSF81653">
    <property type="entry name" value="Calcium ATPase, transduction domain A"/>
    <property type="match status" value="1"/>
</dbReference>
<evidence type="ECO:0000256" key="6">
    <source>
        <dbReference type="ARBA" id="ARBA00022840"/>
    </source>
</evidence>
<dbReference type="NCBIfam" id="TIGR01494">
    <property type="entry name" value="ATPase_P-type"/>
    <property type="match status" value="2"/>
</dbReference>
<evidence type="ECO:0000313" key="15">
    <source>
        <dbReference type="Proteomes" id="UP000186469"/>
    </source>
</evidence>
<dbReference type="Proteomes" id="UP000186469">
    <property type="component" value="Unassembled WGS sequence"/>
</dbReference>
<dbReference type="SUPFAM" id="SSF81660">
    <property type="entry name" value="Metal cation-transporting ATPase, ATP-binding domain N"/>
    <property type="match status" value="1"/>
</dbReference>
<evidence type="ECO:0000256" key="4">
    <source>
        <dbReference type="ARBA" id="ARBA00022723"/>
    </source>
</evidence>
<dbReference type="RefSeq" id="WP_084650531.1">
    <property type="nucleotide sequence ID" value="NZ_FRDI01000002.1"/>
</dbReference>
<dbReference type="EMBL" id="FRDI01000002">
    <property type="protein sequence ID" value="SHN49527.1"/>
    <property type="molecule type" value="Genomic_DNA"/>
</dbReference>
<dbReference type="PROSITE" id="PS01229">
    <property type="entry name" value="COF_2"/>
    <property type="match status" value="1"/>
</dbReference>
<comment type="subcellular location">
    <subcellularLocation>
        <location evidence="12">Cell membrane</location>
    </subcellularLocation>
    <subcellularLocation>
        <location evidence="1">Endomembrane system</location>
        <topology evidence="1">Multi-pass membrane protein</topology>
    </subcellularLocation>
</comment>
<dbReference type="PRINTS" id="PR00119">
    <property type="entry name" value="CATATPASE"/>
</dbReference>
<dbReference type="PANTHER" id="PTHR43520:SF8">
    <property type="entry name" value="P-TYPE CU(+) TRANSPORTER"/>
    <property type="match status" value="1"/>
</dbReference>
<name>A0A1M7RT61_9BACT</name>
<dbReference type="STRING" id="1121455.SAMN02745728_00143"/>